<keyword evidence="9 17" id="KW-0547">Nucleotide-binding</keyword>
<dbReference type="PIRSF" id="PIRSF000641">
    <property type="entry name" value="SRK"/>
    <property type="match status" value="1"/>
</dbReference>
<keyword evidence="7 18" id="KW-0812">Transmembrane</keyword>
<dbReference type="PROSITE" id="PS50011">
    <property type="entry name" value="PROTEIN_KINASE_DOM"/>
    <property type="match status" value="1"/>
</dbReference>
<evidence type="ECO:0000256" key="8">
    <source>
        <dbReference type="ARBA" id="ARBA00022729"/>
    </source>
</evidence>
<evidence type="ECO:0000256" key="11">
    <source>
        <dbReference type="ARBA" id="ARBA00022840"/>
    </source>
</evidence>
<evidence type="ECO:0000256" key="15">
    <source>
        <dbReference type="ARBA" id="ARBA00023170"/>
    </source>
</evidence>
<evidence type="ECO:0000256" key="17">
    <source>
        <dbReference type="PIRNR" id="PIRNR000641"/>
    </source>
</evidence>
<keyword evidence="6 17" id="KW-0808">Transferase</keyword>
<dbReference type="SUPFAM" id="SSF56112">
    <property type="entry name" value="Protein kinase-like (PK-like)"/>
    <property type="match status" value="1"/>
</dbReference>
<dbReference type="SMART" id="SM00220">
    <property type="entry name" value="S_TKc"/>
    <property type="match status" value="1"/>
</dbReference>
<comment type="subcellular location">
    <subcellularLocation>
        <location evidence="2">Cell membrane</location>
    </subcellularLocation>
    <subcellularLocation>
        <location evidence="1">Membrane</location>
        <topology evidence="1">Single-pass membrane protein</topology>
    </subcellularLocation>
</comment>
<evidence type="ECO:0000256" key="16">
    <source>
        <dbReference type="ARBA" id="ARBA00023180"/>
    </source>
</evidence>
<dbReference type="AlphaFoldDB" id="A0A1U7ZHQ5"/>
<dbReference type="PROSITE" id="PS51257">
    <property type="entry name" value="PROKAR_LIPOPROTEIN"/>
    <property type="match status" value="1"/>
</dbReference>
<dbReference type="GeneID" id="104590710"/>
<dbReference type="eggNOG" id="ENOG502QSMT">
    <property type="taxonomic scope" value="Eukaryota"/>
</dbReference>
<dbReference type="PANTHER" id="PTHR32444">
    <property type="entry name" value="BULB-TYPE LECTIN DOMAIN-CONTAINING PROTEIN"/>
    <property type="match status" value="1"/>
</dbReference>
<evidence type="ECO:0000256" key="1">
    <source>
        <dbReference type="ARBA" id="ARBA00004167"/>
    </source>
</evidence>
<dbReference type="InterPro" id="IPR000858">
    <property type="entry name" value="S_locus_glycoprot_dom"/>
</dbReference>
<dbReference type="InterPro" id="IPR008271">
    <property type="entry name" value="Ser/Thr_kinase_AS"/>
</dbReference>
<evidence type="ECO:0000256" key="3">
    <source>
        <dbReference type="ARBA" id="ARBA00022475"/>
    </source>
</evidence>
<dbReference type="FunFam" id="1.10.510.10:FF:000060">
    <property type="entry name" value="G-type lectin S-receptor-like serine/threonine-protein kinase"/>
    <property type="match status" value="1"/>
</dbReference>
<keyword evidence="11 17" id="KW-0067">ATP-binding</keyword>
<organism evidence="22 23">
    <name type="scientific">Nelumbo nucifera</name>
    <name type="common">Sacred lotus</name>
    <dbReference type="NCBI Taxonomy" id="4432"/>
    <lineage>
        <taxon>Eukaryota</taxon>
        <taxon>Viridiplantae</taxon>
        <taxon>Streptophyta</taxon>
        <taxon>Embryophyta</taxon>
        <taxon>Tracheophyta</taxon>
        <taxon>Spermatophyta</taxon>
        <taxon>Magnoliopsida</taxon>
        <taxon>Proteales</taxon>
        <taxon>Nelumbonaceae</taxon>
        <taxon>Nelumbo</taxon>
    </lineage>
</organism>
<dbReference type="InterPro" id="IPR001245">
    <property type="entry name" value="Ser-Thr/Tyr_kinase_cat_dom"/>
</dbReference>
<evidence type="ECO:0000256" key="13">
    <source>
        <dbReference type="ARBA" id="ARBA00023136"/>
    </source>
</evidence>
<keyword evidence="14" id="KW-1015">Disulfide bond</keyword>
<evidence type="ECO:0000256" key="18">
    <source>
        <dbReference type="SAM" id="Phobius"/>
    </source>
</evidence>
<comment type="similarity">
    <text evidence="17">Belongs to the protein kinase superfamily. Ser/Thr protein kinase family.</text>
</comment>
<keyword evidence="5" id="KW-0597">Phosphoprotein</keyword>
<reference evidence="23" key="1">
    <citation type="submission" date="2025-08" db="UniProtKB">
        <authorList>
            <consortium name="RefSeq"/>
        </authorList>
    </citation>
    <scope>IDENTIFICATION</scope>
</reference>
<dbReference type="Proteomes" id="UP000189703">
    <property type="component" value="Unplaced"/>
</dbReference>
<dbReference type="InParanoid" id="A0A1U7ZHQ5"/>
<dbReference type="Pfam" id="PF07714">
    <property type="entry name" value="PK_Tyr_Ser-Thr"/>
    <property type="match status" value="1"/>
</dbReference>
<gene>
    <name evidence="23" type="primary">LOC104590710</name>
</gene>
<feature type="domain" description="Bulb-type lectin" evidence="20">
    <location>
        <begin position="46"/>
        <end position="174"/>
    </location>
</feature>
<dbReference type="Gene3D" id="2.90.10.10">
    <property type="entry name" value="Bulb-type lectin domain"/>
    <property type="match status" value="1"/>
</dbReference>
<evidence type="ECO:0000259" key="19">
    <source>
        <dbReference type="PROSITE" id="PS50011"/>
    </source>
</evidence>
<feature type="transmembrane region" description="Helical" evidence="18">
    <location>
        <begin position="470"/>
        <end position="492"/>
    </location>
</feature>
<evidence type="ECO:0000256" key="2">
    <source>
        <dbReference type="ARBA" id="ARBA00004236"/>
    </source>
</evidence>
<dbReference type="CDD" id="cd00028">
    <property type="entry name" value="B_lectin"/>
    <property type="match status" value="1"/>
</dbReference>
<dbReference type="GO" id="GO:0004674">
    <property type="term" value="F:protein serine/threonine kinase activity"/>
    <property type="evidence" value="ECO:0007669"/>
    <property type="project" value="UniProtKB-KW"/>
</dbReference>
<dbReference type="InterPro" id="IPR000719">
    <property type="entry name" value="Prot_kinase_dom"/>
</dbReference>
<keyword evidence="13 18" id="KW-0472">Membrane</keyword>
<dbReference type="Gene3D" id="1.10.510.10">
    <property type="entry name" value="Transferase(Phosphotransferase) domain 1"/>
    <property type="match status" value="1"/>
</dbReference>
<evidence type="ECO:0000256" key="14">
    <source>
        <dbReference type="ARBA" id="ARBA00023157"/>
    </source>
</evidence>
<dbReference type="GO" id="GO:0005886">
    <property type="term" value="C:plasma membrane"/>
    <property type="evidence" value="ECO:0007669"/>
    <property type="project" value="UniProtKB-SubCell"/>
</dbReference>
<keyword evidence="3" id="KW-1003">Cell membrane</keyword>
<keyword evidence="22" id="KW-1185">Reference proteome</keyword>
<evidence type="ECO:0000259" key="21">
    <source>
        <dbReference type="PROSITE" id="PS50948"/>
    </source>
</evidence>
<keyword evidence="4 17" id="KW-0723">Serine/threonine-protein kinase</keyword>
<dbReference type="InterPro" id="IPR036426">
    <property type="entry name" value="Bulb-type_lectin_dom_sf"/>
</dbReference>
<dbReference type="Gene3D" id="3.30.200.20">
    <property type="entry name" value="Phosphorylase Kinase, domain 1"/>
    <property type="match status" value="1"/>
</dbReference>
<dbReference type="KEGG" id="nnu:104590710"/>
<evidence type="ECO:0000256" key="4">
    <source>
        <dbReference type="ARBA" id="ARBA00022527"/>
    </source>
</evidence>
<dbReference type="PROSITE" id="PS50948">
    <property type="entry name" value="PAN"/>
    <property type="match status" value="1"/>
</dbReference>
<evidence type="ECO:0000259" key="20">
    <source>
        <dbReference type="PROSITE" id="PS50927"/>
    </source>
</evidence>
<proteinExistence type="inferred from homology"/>
<feature type="domain" description="Apple" evidence="21">
    <location>
        <begin position="373"/>
        <end position="456"/>
    </location>
</feature>
<dbReference type="RefSeq" id="XP_010247745.1">
    <property type="nucleotide sequence ID" value="XM_010249443.2"/>
</dbReference>
<evidence type="ECO:0000256" key="12">
    <source>
        <dbReference type="ARBA" id="ARBA00022989"/>
    </source>
</evidence>
<dbReference type="Pfam" id="PF01453">
    <property type="entry name" value="B_lectin"/>
    <property type="match status" value="1"/>
</dbReference>
<dbReference type="InterPro" id="IPR024171">
    <property type="entry name" value="SRK-like_kinase"/>
</dbReference>
<keyword evidence="10 17" id="KW-0418">Kinase</keyword>
<keyword evidence="15" id="KW-0675">Receptor</keyword>
<dbReference type="EC" id="2.7.11.1" evidence="17"/>
<name>A0A1U7ZHQ5_NELNU</name>
<dbReference type="SMART" id="SM00473">
    <property type="entry name" value="PAN_AP"/>
    <property type="match status" value="1"/>
</dbReference>
<dbReference type="SUPFAM" id="SSF51110">
    <property type="entry name" value="alpha-D-mannose-specific plant lectins"/>
    <property type="match status" value="1"/>
</dbReference>
<keyword evidence="12 18" id="KW-1133">Transmembrane helix</keyword>
<dbReference type="PROSITE" id="PS00108">
    <property type="entry name" value="PROTEIN_KINASE_ST"/>
    <property type="match status" value="1"/>
</dbReference>
<dbReference type="InterPro" id="IPR011009">
    <property type="entry name" value="Kinase-like_dom_sf"/>
</dbReference>
<keyword evidence="16" id="KW-0325">Glycoprotein</keyword>
<dbReference type="Pfam" id="PF00954">
    <property type="entry name" value="S_locus_glycop"/>
    <property type="match status" value="1"/>
</dbReference>
<feature type="domain" description="Protein kinase" evidence="19">
    <location>
        <begin position="536"/>
        <end position="822"/>
    </location>
</feature>
<dbReference type="FunFam" id="2.90.10.10:FF:000004">
    <property type="entry name" value="G-type lectin S-receptor-like serine/threonine-protein kinase"/>
    <property type="match status" value="1"/>
</dbReference>
<sequence length="855" mass="95899">MSRGENLDFSGLNSRETKQMGGLYFLISCSTALLCFFPATSFAADTFTQSQSISDEQGQTLVSKEGSFELGFFSPENSKNRYVGIWYKNIPILTVVWVLNRDHPLTNSTGVLKIDNKGNFVLFNGTNGPIWSSNFTKATIAAAAATESLVVQLLESGNLVLKDGKDGSSESFLWQSFDYPCDTLLPGMKLGWNLKTGMNWRLSSWKSVDDPSTGDLTYGIELNEYPETVMRKGSKENYRAGPWNGLRYSGAPELKTNLIFSFKFTWNNDEVSYMYQLLNDNSVISRLVLNQSTGNGGELQRYTWNTLSRNWQLFLSVPRDYCDSYGLCGAYSDCDMNESPVCQCLKGFKPKSPSDWNLMDWSGGCVHQASLNCRKGEGFVKFTGVKLPDTRYTWVDKNINLKDCEVECLKNCSCTAYANSDISGGGSGCAIWFGDLIDIRRFSNGGGGQDLYIRMAASELAHDSKKKKRVIMIVLTVVPGMLLLGWFGWYFYKKEKSEVGKVERNEERSYRDESNIDNLELPSFDFATIVKATDNFSDTNKLGEGGFGPVYKGKSVEGQEIAVKRLSKSSIQGLDEFKNEVILISKLQHRNLVKLLGCCIQGEERMLIYEYMDNKSLDSFIFDEKRSKLMDWEMRLHIIMGIARGLLYLHQDSRLRIIHRDLKASNILLDSKMEPKISDFGLARIFARDQTEAETRRVVGTYGYMSPEYAIDGLFSVKSDVYSFGVIVLEIISGKKNRGFYHPEFQLNLLGHAWTLCNGGRAMELIDPSMGELGSATDEVVRCIHVGLLCVQQNTEDRPTMSSVVLMLSSGCSLPKPQQPGFFAQRYPVMAPDSSSSKQESYITGDMSITLLEGR</sequence>
<protein>
    <recommendedName>
        <fullName evidence="17">Receptor-like serine/threonine-protein kinase</fullName>
        <ecNumber evidence="17">2.7.11.1</ecNumber>
    </recommendedName>
</protein>
<dbReference type="CDD" id="cd14066">
    <property type="entry name" value="STKc_IRAK"/>
    <property type="match status" value="1"/>
</dbReference>
<dbReference type="OMA" id="AVWCANS"/>
<keyword evidence="8" id="KW-0732">Signal</keyword>
<evidence type="ECO:0000313" key="22">
    <source>
        <dbReference type="Proteomes" id="UP000189703"/>
    </source>
</evidence>
<evidence type="ECO:0000256" key="6">
    <source>
        <dbReference type="ARBA" id="ARBA00022679"/>
    </source>
</evidence>
<dbReference type="OrthoDB" id="785331at2759"/>
<evidence type="ECO:0000256" key="7">
    <source>
        <dbReference type="ARBA" id="ARBA00022692"/>
    </source>
</evidence>
<evidence type="ECO:0000256" key="9">
    <source>
        <dbReference type="ARBA" id="ARBA00022741"/>
    </source>
</evidence>
<dbReference type="PANTHER" id="PTHR32444:SF234">
    <property type="entry name" value="RECEPTOR-LIKE SERINE_THREONINE-PROTEIN KINASE"/>
    <property type="match status" value="1"/>
</dbReference>
<evidence type="ECO:0000313" key="23">
    <source>
        <dbReference type="RefSeq" id="XP_010247745.1"/>
    </source>
</evidence>
<dbReference type="FunFam" id="3.50.4.10:FF:000002">
    <property type="entry name" value="G-type lectin S-receptor-like serine/threonine-protein kinase"/>
    <property type="match status" value="1"/>
</dbReference>
<accession>A0A1U7ZHQ5</accession>
<dbReference type="FunFam" id="3.30.200.20:FF:000330">
    <property type="entry name" value="G-type lectin S-receptor-like serine/threonine-protein kinase At4g03230"/>
    <property type="match status" value="1"/>
</dbReference>
<dbReference type="CDD" id="cd01098">
    <property type="entry name" value="PAN_AP_plant"/>
    <property type="match status" value="1"/>
</dbReference>
<dbReference type="PROSITE" id="PS50927">
    <property type="entry name" value="BULB_LECTIN"/>
    <property type="match status" value="1"/>
</dbReference>
<comment type="catalytic activity">
    <reaction evidence="17">
        <text>L-seryl-[protein] + ATP = O-phospho-L-seryl-[protein] + ADP + H(+)</text>
        <dbReference type="Rhea" id="RHEA:17989"/>
        <dbReference type="Rhea" id="RHEA-COMP:9863"/>
        <dbReference type="Rhea" id="RHEA-COMP:11604"/>
        <dbReference type="ChEBI" id="CHEBI:15378"/>
        <dbReference type="ChEBI" id="CHEBI:29999"/>
        <dbReference type="ChEBI" id="CHEBI:30616"/>
        <dbReference type="ChEBI" id="CHEBI:83421"/>
        <dbReference type="ChEBI" id="CHEBI:456216"/>
        <dbReference type="EC" id="2.7.11.1"/>
    </reaction>
</comment>
<dbReference type="SMART" id="SM00108">
    <property type="entry name" value="B_lectin"/>
    <property type="match status" value="1"/>
</dbReference>
<dbReference type="GO" id="GO:0106310">
    <property type="term" value="F:protein serine kinase activity"/>
    <property type="evidence" value="ECO:0007669"/>
    <property type="project" value="RHEA"/>
</dbReference>
<dbReference type="GO" id="GO:0005524">
    <property type="term" value="F:ATP binding"/>
    <property type="evidence" value="ECO:0007669"/>
    <property type="project" value="UniProtKB-KW"/>
</dbReference>
<evidence type="ECO:0000256" key="10">
    <source>
        <dbReference type="ARBA" id="ARBA00022777"/>
    </source>
</evidence>
<dbReference type="GO" id="GO:0048544">
    <property type="term" value="P:recognition of pollen"/>
    <property type="evidence" value="ECO:0007669"/>
    <property type="project" value="InterPro"/>
</dbReference>
<evidence type="ECO:0000256" key="5">
    <source>
        <dbReference type="ARBA" id="ARBA00022553"/>
    </source>
</evidence>
<dbReference type="Pfam" id="PF08276">
    <property type="entry name" value="PAN_2"/>
    <property type="match status" value="1"/>
</dbReference>
<dbReference type="InterPro" id="IPR003609">
    <property type="entry name" value="Pan_app"/>
</dbReference>
<comment type="catalytic activity">
    <reaction evidence="17">
        <text>L-threonyl-[protein] + ATP = O-phospho-L-threonyl-[protein] + ADP + H(+)</text>
        <dbReference type="Rhea" id="RHEA:46608"/>
        <dbReference type="Rhea" id="RHEA-COMP:11060"/>
        <dbReference type="Rhea" id="RHEA-COMP:11605"/>
        <dbReference type="ChEBI" id="CHEBI:15378"/>
        <dbReference type="ChEBI" id="CHEBI:30013"/>
        <dbReference type="ChEBI" id="CHEBI:30616"/>
        <dbReference type="ChEBI" id="CHEBI:61977"/>
        <dbReference type="ChEBI" id="CHEBI:456216"/>
        <dbReference type="EC" id="2.7.11.1"/>
    </reaction>
</comment>
<dbReference type="InterPro" id="IPR001480">
    <property type="entry name" value="Bulb-type_lectin_dom"/>
</dbReference>